<sequence>MQMVPYMLATVVIGMMLSTQPPLNSILGRAVGSAYGAATISIAVALASILAFIVFSGWGDISRKSLATVPWWVYLSGVAGAVFVASGPVVAPVTGAMVFFVCIVAGQLIGSMLADHFGAFGLDVRTVSVWRLLGLAMVLGGALLVSRG</sequence>
<dbReference type="Proteomes" id="UP000236959">
    <property type="component" value="Unassembled WGS sequence"/>
</dbReference>
<feature type="transmembrane region" description="Helical" evidence="1">
    <location>
        <begin position="35"/>
        <end position="59"/>
    </location>
</feature>
<gene>
    <name evidence="2" type="ORF">CLV41_10127</name>
</gene>
<reference evidence="2 3" key="1">
    <citation type="submission" date="2018-01" db="EMBL/GenBank/DDBJ databases">
        <title>Genomic Encyclopedia of Archaeal and Bacterial Type Strains, Phase II (KMG-II): from individual species to whole genera.</title>
        <authorList>
            <person name="Goeker M."/>
        </authorList>
    </citation>
    <scope>NUCLEOTIDE SEQUENCE [LARGE SCALE GENOMIC DNA]</scope>
    <source>
        <strain evidence="2 3">DSM 17023</strain>
    </source>
</reference>
<comment type="caution">
    <text evidence="2">The sequence shown here is derived from an EMBL/GenBank/DDBJ whole genome shotgun (WGS) entry which is preliminary data.</text>
</comment>
<accession>A0A2S3V1L4</accession>
<organism evidence="2 3">
    <name type="scientific">Roseibium marinum</name>
    <dbReference type="NCBI Taxonomy" id="281252"/>
    <lineage>
        <taxon>Bacteria</taxon>
        <taxon>Pseudomonadati</taxon>
        <taxon>Pseudomonadota</taxon>
        <taxon>Alphaproteobacteria</taxon>
        <taxon>Hyphomicrobiales</taxon>
        <taxon>Stappiaceae</taxon>
        <taxon>Roseibium</taxon>
    </lineage>
</organism>
<proteinExistence type="predicted"/>
<keyword evidence="1" id="KW-1133">Transmembrane helix</keyword>
<dbReference type="PANTHER" id="PTHR34821:SF2">
    <property type="entry name" value="INNER MEMBRANE PROTEIN YDCZ"/>
    <property type="match status" value="1"/>
</dbReference>
<protein>
    <submittedName>
        <fullName evidence="2">Transporter family-2 protein</fullName>
    </submittedName>
</protein>
<evidence type="ECO:0000313" key="3">
    <source>
        <dbReference type="Proteomes" id="UP000236959"/>
    </source>
</evidence>
<dbReference type="EMBL" id="PPCN01000001">
    <property type="protein sequence ID" value="POF33579.1"/>
    <property type="molecule type" value="Genomic_DNA"/>
</dbReference>
<keyword evidence="1" id="KW-0812">Transmembrane</keyword>
<feature type="transmembrane region" description="Helical" evidence="1">
    <location>
        <begin position="129"/>
        <end position="146"/>
    </location>
</feature>
<dbReference type="InterPro" id="IPR006750">
    <property type="entry name" value="YdcZ"/>
</dbReference>
<feature type="transmembrane region" description="Helical" evidence="1">
    <location>
        <begin position="71"/>
        <end position="91"/>
    </location>
</feature>
<keyword evidence="3" id="KW-1185">Reference proteome</keyword>
<dbReference type="AlphaFoldDB" id="A0A2S3V1L4"/>
<evidence type="ECO:0000256" key="1">
    <source>
        <dbReference type="SAM" id="Phobius"/>
    </source>
</evidence>
<dbReference type="RefSeq" id="WP_103220273.1">
    <property type="nucleotide sequence ID" value="NZ_PPCN01000001.1"/>
</dbReference>
<dbReference type="OrthoDB" id="370053at2"/>
<name>A0A2S3V1L4_9HYPH</name>
<dbReference type="Pfam" id="PF04657">
    <property type="entry name" value="DMT_YdcZ"/>
    <property type="match status" value="1"/>
</dbReference>
<dbReference type="PANTHER" id="PTHR34821">
    <property type="entry name" value="INNER MEMBRANE PROTEIN YDCZ"/>
    <property type="match status" value="1"/>
</dbReference>
<evidence type="ECO:0000313" key="2">
    <source>
        <dbReference type="EMBL" id="POF33579.1"/>
    </source>
</evidence>
<keyword evidence="1" id="KW-0472">Membrane</keyword>
<feature type="transmembrane region" description="Helical" evidence="1">
    <location>
        <begin position="97"/>
        <end position="117"/>
    </location>
</feature>
<dbReference type="GO" id="GO:0005886">
    <property type="term" value="C:plasma membrane"/>
    <property type="evidence" value="ECO:0007669"/>
    <property type="project" value="TreeGrafter"/>
</dbReference>